<evidence type="ECO:0000313" key="3">
    <source>
        <dbReference type="Proteomes" id="UP000308133"/>
    </source>
</evidence>
<gene>
    <name evidence="2" type="ORF">C1H76_6761</name>
</gene>
<name>A0A4U7AX35_9PEZI</name>
<accession>A0A4U7AX35</accession>
<keyword evidence="1" id="KW-0732">Signal</keyword>
<dbReference type="EMBL" id="PTQR01000082">
    <property type="protein sequence ID" value="TKX21220.1"/>
    <property type="molecule type" value="Genomic_DNA"/>
</dbReference>
<feature type="chain" id="PRO_5020691159" evidence="1">
    <location>
        <begin position="17"/>
        <end position="222"/>
    </location>
</feature>
<protein>
    <submittedName>
        <fullName evidence="2">Uncharacterized protein</fullName>
    </submittedName>
</protein>
<reference evidence="2 3" key="1">
    <citation type="submission" date="2018-02" db="EMBL/GenBank/DDBJ databases">
        <title>Draft genome sequences of Elsinoe sp., causing black scab on jojoba.</title>
        <authorList>
            <person name="Stodart B."/>
            <person name="Jeffress S."/>
            <person name="Ash G."/>
            <person name="Arun Chinnappa K."/>
        </authorList>
    </citation>
    <scope>NUCLEOTIDE SEQUENCE [LARGE SCALE GENOMIC DNA]</scope>
    <source>
        <strain evidence="2 3">Hillstone_2</strain>
    </source>
</reference>
<evidence type="ECO:0000256" key="1">
    <source>
        <dbReference type="SAM" id="SignalP"/>
    </source>
</evidence>
<comment type="caution">
    <text evidence="2">The sequence shown here is derived from an EMBL/GenBank/DDBJ whole genome shotgun (WGS) entry which is preliminary data.</text>
</comment>
<organism evidence="2 3">
    <name type="scientific">Elsinoe australis</name>
    <dbReference type="NCBI Taxonomy" id="40998"/>
    <lineage>
        <taxon>Eukaryota</taxon>
        <taxon>Fungi</taxon>
        <taxon>Dikarya</taxon>
        <taxon>Ascomycota</taxon>
        <taxon>Pezizomycotina</taxon>
        <taxon>Dothideomycetes</taxon>
        <taxon>Dothideomycetidae</taxon>
        <taxon>Myriangiales</taxon>
        <taxon>Elsinoaceae</taxon>
        <taxon>Elsinoe</taxon>
    </lineage>
</organism>
<sequence>MRVTLFLVVGAVVAAASEDNYFARLLKRQQPGTPQYDCHAACGGVITASRTEGFCNNDTFKANFDSCMDCAQVYGIWQYYGTTVSRAAATCNLEINLTPAPASSTSAASPSAPASASSNAVADSASTSASSTSSSLSSVAASSSSATSTSTVPATSTASATSATTGTTTAATSSIATGAANNSTSPTSSSPPVASFTGAAEKIKAKEAAAAVFVGFAAYVLL</sequence>
<proteinExistence type="predicted"/>
<feature type="signal peptide" evidence="1">
    <location>
        <begin position="1"/>
        <end position="16"/>
    </location>
</feature>
<evidence type="ECO:0000313" key="2">
    <source>
        <dbReference type="EMBL" id="TKX21220.1"/>
    </source>
</evidence>
<dbReference type="AlphaFoldDB" id="A0A4U7AX35"/>
<dbReference type="Proteomes" id="UP000308133">
    <property type="component" value="Unassembled WGS sequence"/>
</dbReference>